<evidence type="ECO:0000256" key="1">
    <source>
        <dbReference type="SAM" id="MobiDB-lite"/>
    </source>
</evidence>
<dbReference type="EMBL" id="EQ974388">
    <property type="protein sequence ID" value="EEF29868.1"/>
    <property type="molecule type" value="Genomic_DNA"/>
</dbReference>
<accession>B9T2P7</accession>
<keyword evidence="3" id="KW-1185">Reference proteome</keyword>
<reference evidence="3" key="1">
    <citation type="journal article" date="2010" name="Nat. Biotechnol.">
        <title>Draft genome sequence of the oilseed species Ricinus communis.</title>
        <authorList>
            <person name="Chan A.P."/>
            <person name="Crabtree J."/>
            <person name="Zhao Q."/>
            <person name="Lorenzi H."/>
            <person name="Orvis J."/>
            <person name="Puiu D."/>
            <person name="Melake-Berhan A."/>
            <person name="Jones K.M."/>
            <person name="Redman J."/>
            <person name="Chen G."/>
            <person name="Cahoon E.B."/>
            <person name="Gedil M."/>
            <person name="Stanke M."/>
            <person name="Haas B.J."/>
            <person name="Wortman J.R."/>
            <person name="Fraser-Liggett C.M."/>
            <person name="Ravel J."/>
            <person name="Rabinowicz P.D."/>
        </authorList>
    </citation>
    <scope>NUCLEOTIDE SEQUENCE [LARGE SCALE GENOMIC DNA]</scope>
    <source>
        <strain evidence="3">cv. Hale</strain>
    </source>
</reference>
<sequence>MATLGEPASHVHLKTLTVASHHGGHFEEWGYHDKDVDTRILVESLRHVGNIMYYHRLTRSDFQSGLKPLENNAFVFDMKSIVVIEKIEKECVVKTTSDVVSISRSEHVSDEDDDDDEHETSEEEKSDDDTIHKHITRSSDYRLDSDEYFTASEIEGENDGSKKKKIKLKRFNAERNMDNPRFEVGPFFKDKEEFKEACKQFGIEHKCQLFFPKNEKTSEG</sequence>
<dbReference type="Proteomes" id="UP000008311">
    <property type="component" value="Unassembled WGS sequence"/>
</dbReference>
<dbReference type="AlphaFoldDB" id="B9T2P7"/>
<evidence type="ECO:0000313" key="2">
    <source>
        <dbReference type="EMBL" id="EEF29868.1"/>
    </source>
</evidence>
<evidence type="ECO:0000313" key="3">
    <source>
        <dbReference type="Proteomes" id="UP000008311"/>
    </source>
</evidence>
<feature type="region of interest" description="Disordered" evidence="1">
    <location>
        <begin position="102"/>
        <end position="133"/>
    </location>
</feature>
<gene>
    <name evidence="2" type="ORF">RCOM_0369960</name>
</gene>
<dbReference type="InParanoid" id="B9T2P7"/>
<organism evidence="2 3">
    <name type="scientific">Ricinus communis</name>
    <name type="common">Castor bean</name>
    <dbReference type="NCBI Taxonomy" id="3988"/>
    <lineage>
        <taxon>Eukaryota</taxon>
        <taxon>Viridiplantae</taxon>
        <taxon>Streptophyta</taxon>
        <taxon>Embryophyta</taxon>
        <taxon>Tracheophyta</taxon>
        <taxon>Spermatophyta</taxon>
        <taxon>Magnoliopsida</taxon>
        <taxon>eudicotyledons</taxon>
        <taxon>Gunneridae</taxon>
        <taxon>Pentapetalae</taxon>
        <taxon>rosids</taxon>
        <taxon>fabids</taxon>
        <taxon>Malpighiales</taxon>
        <taxon>Euphorbiaceae</taxon>
        <taxon>Acalyphoideae</taxon>
        <taxon>Acalypheae</taxon>
        <taxon>Ricinus</taxon>
    </lineage>
</organism>
<proteinExistence type="predicted"/>
<name>B9T2P7_RICCO</name>
<feature type="compositionally biased region" description="Acidic residues" evidence="1">
    <location>
        <begin position="109"/>
        <end position="127"/>
    </location>
</feature>
<protein>
    <submittedName>
        <fullName evidence="2">Uncharacterized protein</fullName>
    </submittedName>
</protein>